<organism evidence="5 6">
    <name type="scientific">Sorangium cellulosum</name>
    <name type="common">Polyangium cellulosum</name>
    <dbReference type="NCBI Taxonomy" id="56"/>
    <lineage>
        <taxon>Bacteria</taxon>
        <taxon>Pseudomonadati</taxon>
        <taxon>Myxococcota</taxon>
        <taxon>Polyangia</taxon>
        <taxon>Polyangiales</taxon>
        <taxon>Polyangiaceae</taxon>
        <taxon>Sorangium</taxon>
    </lineage>
</organism>
<dbReference type="Proteomes" id="UP000075515">
    <property type="component" value="Unassembled WGS sequence"/>
</dbReference>
<dbReference type="SUPFAM" id="SSF53901">
    <property type="entry name" value="Thiolase-like"/>
    <property type="match status" value="1"/>
</dbReference>
<gene>
    <name evidence="5" type="ORF">BE18_47515</name>
</gene>
<dbReference type="GO" id="GO:0005886">
    <property type="term" value="C:plasma membrane"/>
    <property type="evidence" value="ECO:0007669"/>
    <property type="project" value="TreeGrafter"/>
</dbReference>
<keyword evidence="3" id="KW-0808">Transferase</keyword>
<dbReference type="InterPro" id="IPR018201">
    <property type="entry name" value="Ketoacyl_synth_AS"/>
</dbReference>
<evidence type="ECO:0000256" key="3">
    <source>
        <dbReference type="ARBA" id="ARBA00022679"/>
    </source>
</evidence>
<name>A0A150SD62_SORCE</name>
<evidence type="ECO:0000313" key="6">
    <source>
        <dbReference type="Proteomes" id="UP000075515"/>
    </source>
</evidence>
<keyword evidence="2" id="KW-0597">Phosphoprotein</keyword>
<dbReference type="InterPro" id="IPR014030">
    <property type="entry name" value="Ketoacyl_synth_N"/>
</dbReference>
<dbReference type="AlphaFoldDB" id="A0A150SD62"/>
<dbReference type="InterPro" id="IPR050091">
    <property type="entry name" value="PKS_NRPS_Biosynth_Enz"/>
</dbReference>
<keyword evidence="1" id="KW-0596">Phosphopantetheine</keyword>
<dbReference type="PANTHER" id="PTHR43775">
    <property type="entry name" value="FATTY ACID SYNTHASE"/>
    <property type="match status" value="1"/>
</dbReference>
<dbReference type="GO" id="GO:0004315">
    <property type="term" value="F:3-oxoacyl-[acyl-carrier-protein] synthase activity"/>
    <property type="evidence" value="ECO:0007669"/>
    <property type="project" value="InterPro"/>
</dbReference>
<protein>
    <recommendedName>
        <fullName evidence="4">Ketosynthase family 3 (KS3) domain-containing protein</fullName>
    </recommendedName>
</protein>
<feature type="non-terminal residue" evidence="5">
    <location>
        <position position="212"/>
    </location>
</feature>
<dbReference type="Gene3D" id="3.40.47.10">
    <property type="match status" value="1"/>
</dbReference>
<sequence>MTGEKNLRAYLEGLTTSLRQARRRLSDIEGKQREPIAIVGLGLRLPGGAVDPESLGSFLERGVDAVAPIPASRWDADAIYDPDPNAIGKSYVRSAALLDRVDLFDAAFFGISPREAKHVDPQHRLLLETAWQALEEAGIVPASLKDTKTGVFVGAGASEYATLRGDAEKADAYATMGTSTSFAAGRLAFTLGVQGPALSVDTACSSSLVALH</sequence>
<feature type="domain" description="Ketosynthase family 3 (KS3)" evidence="4">
    <location>
        <begin position="33"/>
        <end position="212"/>
    </location>
</feature>
<dbReference type="CDD" id="cd00833">
    <property type="entry name" value="PKS"/>
    <property type="match status" value="1"/>
</dbReference>
<dbReference type="InterPro" id="IPR016039">
    <property type="entry name" value="Thiolase-like"/>
</dbReference>
<dbReference type="GO" id="GO:0005737">
    <property type="term" value="C:cytoplasm"/>
    <property type="evidence" value="ECO:0007669"/>
    <property type="project" value="TreeGrafter"/>
</dbReference>
<dbReference type="PROSITE" id="PS00606">
    <property type="entry name" value="KS3_1"/>
    <property type="match status" value="1"/>
</dbReference>
<evidence type="ECO:0000313" key="5">
    <source>
        <dbReference type="EMBL" id="KYF90349.1"/>
    </source>
</evidence>
<dbReference type="GO" id="GO:0006633">
    <property type="term" value="P:fatty acid biosynthetic process"/>
    <property type="evidence" value="ECO:0007669"/>
    <property type="project" value="InterPro"/>
</dbReference>
<dbReference type="Pfam" id="PF00109">
    <property type="entry name" value="ketoacyl-synt"/>
    <property type="match status" value="1"/>
</dbReference>
<dbReference type="GO" id="GO:0004312">
    <property type="term" value="F:fatty acid synthase activity"/>
    <property type="evidence" value="ECO:0007669"/>
    <property type="project" value="TreeGrafter"/>
</dbReference>
<accession>A0A150SD62</accession>
<dbReference type="PANTHER" id="PTHR43775:SF37">
    <property type="entry name" value="SI:DKEY-61P9.11"/>
    <property type="match status" value="1"/>
</dbReference>
<dbReference type="EMBL" id="JEMC01002141">
    <property type="protein sequence ID" value="KYF90349.1"/>
    <property type="molecule type" value="Genomic_DNA"/>
</dbReference>
<comment type="caution">
    <text evidence="5">The sequence shown here is derived from an EMBL/GenBank/DDBJ whole genome shotgun (WGS) entry which is preliminary data.</text>
</comment>
<dbReference type="GO" id="GO:0071770">
    <property type="term" value="P:DIM/DIP cell wall layer assembly"/>
    <property type="evidence" value="ECO:0007669"/>
    <property type="project" value="TreeGrafter"/>
</dbReference>
<evidence type="ECO:0000256" key="2">
    <source>
        <dbReference type="ARBA" id="ARBA00022553"/>
    </source>
</evidence>
<dbReference type="SMART" id="SM00825">
    <property type="entry name" value="PKS_KS"/>
    <property type="match status" value="1"/>
</dbReference>
<dbReference type="InterPro" id="IPR020841">
    <property type="entry name" value="PKS_Beta-ketoAc_synthase_dom"/>
</dbReference>
<proteinExistence type="predicted"/>
<reference evidence="5 6" key="1">
    <citation type="submission" date="2014-02" db="EMBL/GenBank/DDBJ databases">
        <title>The small core and large imbalanced accessory genome model reveals a collaborative survival strategy of Sorangium cellulosum strains in nature.</title>
        <authorList>
            <person name="Han K."/>
            <person name="Peng R."/>
            <person name="Blom J."/>
            <person name="Li Y.-Z."/>
        </authorList>
    </citation>
    <scope>NUCLEOTIDE SEQUENCE [LARGE SCALE GENOMIC DNA]</scope>
    <source>
        <strain evidence="5 6">So0149</strain>
    </source>
</reference>
<evidence type="ECO:0000259" key="4">
    <source>
        <dbReference type="PROSITE" id="PS52004"/>
    </source>
</evidence>
<evidence type="ECO:0000256" key="1">
    <source>
        <dbReference type="ARBA" id="ARBA00022450"/>
    </source>
</evidence>
<dbReference type="PROSITE" id="PS52004">
    <property type="entry name" value="KS3_2"/>
    <property type="match status" value="1"/>
</dbReference>